<dbReference type="Gene3D" id="3.40.50.2000">
    <property type="entry name" value="Glycogen Phosphorylase B"/>
    <property type="match status" value="2"/>
</dbReference>
<evidence type="ECO:0000256" key="1">
    <source>
        <dbReference type="ARBA" id="ARBA00022679"/>
    </source>
</evidence>
<dbReference type="CDD" id="cd03784">
    <property type="entry name" value="GT1_Gtf-like"/>
    <property type="match status" value="1"/>
</dbReference>
<name>A0AAV7G9I7_DENCH</name>
<proteinExistence type="predicted"/>
<dbReference type="InterPro" id="IPR050481">
    <property type="entry name" value="UDP-glycosyltransf_plant"/>
</dbReference>
<dbReference type="FunFam" id="3.40.50.2000:FF:000020">
    <property type="entry name" value="Glycosyltransferase"/>
    <property type="match status" value="1"/>
</dbReference>
<dbReference type="EMBL" id="JAGFBR010000017">
    <property type="protein sequence ID" value="KAH0452513.1"/>
    <property type="molecule type" value="Genomic_DNA"/>
</dbReference>
<dbReference type="Proteomes" id="UP000775213">
    <property type="component" value="Unassembled WGS sequence"/>
</dbReference>
<sequence length="486" mass="53023">MACERMGKEIVMFPLAAMGHLNPMVELGKLLLRHGVSITILISEFPSIDSKPIESFISRVSTAHPNISFHRLPPVSLPSNSETATFLDHFHLTIPHLKDYLSASSARAIVLDLFFDAAFEVASELHLPCYFFFPSTASNLAAFLYLPTLHNQLNASFKDLGGTPIHFPCFPCPIPAWDLPLRVADRTSKMYKEMIVQYERLAKSAGIIVNSFKSLEPMALQAIAEGDCIPGRTLAPVYWVGPITANVVRYKDSSNELRHESLAWLDGQPSGSVVFLCFGCMGSALPEAQIREIAVGLERSGQRFLWVVGGPPLQVASGSGVLTNMKEPDLDAVLPEGFLERTKGRGLVLKSWVPQVAVLRHAAVGGFVTHCGWNTALESIVAGVAMIAWPLFTEQRLNKVFLVEEAKLAVEMRGLKGIVNATEIEERVRWLMESEEGKELRARAAAAGENGRAALREGGSSYDAIVELVRSVSTAESVGLGTSDEP</sequence>
<protein>
    <submittedName>
        <fullName evidence="2">Uncharacterized protein</fullName>
    </submittedName>
</protein>
<keyword evidence="3" id="KW-1185">Reference proteome</keyword>
<dbReference type="AlphaFoldDB" id="A0AAV7G9I7"/>
<dbReference type="PANTHER" id="PTHR48048:SF89">
    <property type="entry name" value="GLYCOSYLTRANSFERASE"/>
    <property type="match status" value="1"/>
</dbReference>
<dbReference type="Pfam" id="PF00201">
    <property type="entry name" value="UDPGT"/>
    <property type="match status" value="1"/>
</dbReference>
<comment type="caution">
    <text evidence="2">The sequence shown here is derived from an EMBL/GenBank/DDBJ whole genome shotgun (WGS) entry which is preliminary data.</text>
</comment>
<dbReference type="GO" id="GO:0035251">
    <property type="term" value="F:UDP-glucosyltransferase activity"/>
    <property type="evidence" value="ECO:0007669"/>
    <property type="project" value="InterPro"/>
</dbReference>
<dbReference type="PANTHER" id="PTHR48048">
    <property type="entry name" value="GLYCOSYLTRANSFERASE"/>
    <property type="match status" value="1"/>
</dbReference>
<evidence type="ECO:0000313" key="2">
    <source>
        <dbReference type="EMBL" id="KAH0452513.1"/>
    </source>
</evidence>
<accession>A0AAV7G9I7</accession>
<dbReference type="SUPFAM" id="SSF53756">
    <property type="entry name" value="UDP-Glycosyltransferase/glycogen phosphorylase"/>
    <property type="match status" value="1"/>
</dbReference>
<evidence type="ECO:0000313" key="3">
    <source>
        <dbReference type="Proteomes" id="UP000775213"/>
    </source>
</evidence>
<gene>
    <name evidence="2" type="ORF">IEQ34_019812</name>
</gene>
<keyword evidence="1" id="KW-0808">Transferase</keyword>
<reference evidence="2 3" key="1">
    <citation type="journal article" date="2021" name="Hortic Res">
        <title>Chromosome-scale assembly of the Dendrobium chrysotoxum genome enhances the understanding of orchid evolution.</title>
        <authorList>
            <person name="Zhang Y."/>
            <person name="Zhang G.Q."/>
            <person name="Zhang D."/>
            <person name="Liu X.D."/>
            <person name="Xu X.Y."/>
            <person name="Sun W.H."/>
            <person name="Yu X."/>
            <person name="Zhu X."/>
            <person name="Wang Z.W."/>
            <person name="Zhao X."/>
            <person name="Zhong W.Y."/>
            <person name="Chen H."/>
            <person name="Yin W.L."/>
            <person name="Huang T."/>
            <person name="Niu S.C."/>
            <person name="Liu Z.J."/>
        </authorList>
    </citation>
    <scope>NUCLEOTIDE SEQUENCE [LARGE SCALE GENOMIC DNA]</scope>
    <source>
        <strain evidence="2">Lindl</strain>
    </source>
</reference>
<organism evidence="2 3">
    <name type="scientific">Dendrobium chrysotoxum</name>
    <name type="common">Orchid</name>
    <dbReference type="NCBI Taxonomy" id="161865"/>
    <lineage>
        <taxon>Eukaryota</taxon>
        <taxon>Viridiplantae</taxon>
        <taxon>Streptophyta</taxon>
        <taxon>Embryophyta</taxon>
        <taxon>Tracheophyta</taxon>
        <taxon>Spermatophyta</taxon>
        <taxon>Magnoliopsida</taxon>
        <taxon>Liliopsida</taxon>
        <taxon>Asparagales</taxon>
        <taxon>Orchidaceae</taxon>
        <taxon>Epidendroideae</taxon>
        <taxon>Malaxideae</taxon>
        <taxon>Dendrobiinae</taxon>
        <taxon>Dendrobium</taxon>
    </lineage>
</organism>
<dbReference type="InterPro" id="IPR002213">
    <property type="entry name" value="UDP_glucos_trans"/>
</dbReference>